<dbReference type="PROSITE" id="PS51257">
    <property type="entry name" value="PROKAR_LIPOPROTEIN"/>
    <property type="match status" value="1"/>
</dbReference>
<feature type="compositionally biased region" description="Basic and acidic residues" evidence="2">
    <location>
        <begin position="34"/>
        <end position="56"/>
    </location>
</feature>
<dbReference type="AlphaFoldDB" id="A0A511ZAW2"/>
<feature type="region of interest" description="Disordered" evidence="2">
    <location>
        <begin position="24"/>
        <end position="58"/>
    </location>
</feature>
<dbReference type="RefSeq" id="WP_147059589.1">
    <property type="nucleotide sequence ID" value="NZ_BJYL01000040.1"/>
</dbReference>
<dbReference type="EMBL" id="BJYL01000040">
    <property type="protein sequence ID" value="GEN84596.1"/>
    <property type="molecule type" value="Genomic_DNA"/>
</dbReference>
<dbReference type="SMART" id="SM00327">
    <property type="entry name" value="VWA"/>
    <property type="match status" value="1"/>
</dbReference>
<dbReference type="InterPro" id="IPR036465">
    <property type="entry name" value="vWFA_dom_sf"/>
</dbReference>
<evidence type="ECO:0000259" key="4">
    <source>
        <dbReference type="PROSITE" id="PS50234"/>
    </source>
</evidence>
<feature type="coiled-coil region" evidence="1">
    <location>
        <begin position="447"/>
        <end position="474"/>
    </location>
</feature>
<evidence type="ECO:0000256" key="3">
    <source>
        <dbReference type="SAM" id="SignalP"/>
    </source>
</evidence>
<keyword evidence="6" id="KW-1185">Reference proteome</keyword>
<dbReference type="Gene3D" id="3.40.50.410">
    <property type="entry name" value="von Willebrand factor, type A domain"/>
    <property type="match status" value="2"/>
</dbReference>
<keyword evidence="3" id="KW-0732">Signal</keyword>
<reference evidence="5 6" key="1">
    <citation type="submission" date="2019-07" db="EMBL/GenBank/DDBJ databases">
        <title>Whole genome shotgun sequence of Sporosarcina luteola NBRC 105378.</title>
        <authorList>
            <person name="Hosoyama A."/>
            <person name="Uohara A."/>
            <person name="Ohji S."/>
            <person name="Ichikawa N."/>
        </authorList>
    </citation>
    <scope>NUCLEOTIDE SEQUENCE [LARGE SCALE GENOMIC DNA]</scope>
    <source>
        <strain evidence="5 6">NBRC 105378</strain>
    </source>
</reference>
<comment type="caution">
    <text evidence="5">The sequence shown here is derived from an EMBL/GenBank/DDBJ whole genome shotgun (WGS) entry which is preliminary data.</text>
</comment>
<dbReference type="SUPFAM" id="SSF53300">
    <property type="entry name" value="vWA-like"/>
    <property type="match status" value="1"/>
</dbReference>
<feature type="signal peptide" evidence="3">
    <location>
        <begin position="1"/>
        <end position="17"/>
    </location>
</feature>
<evidence type="ECO:0000313" key="6">
    <source>
        <dbReference type="Proteomes" id="UP000321901"/>
    </source>
</evidence>
<feature type="chain" id="PRO_5039629329" description="VWFA domain-containing protein" evidence="3">
    <location>
        <begin position="18"/>
        <end position="475"/>
    </location>
</feature>
<name>A0A511ZAW2_9BACL</name>
<dbReference type="PROSITE" id="PS50234">
    <property type="entry name" value="VWFA"/>
    <property type="match status" value="1"/>
</dbReference>
<sequence length="475" mass="52725">MKMKRLLFILVACFAMAGCSKGAEPAEEQSSVQDEEKTNEPEKVEAAEENPEDKLMDSIPTGEAATTIEEIAALAPGELTKDFSVDRETSMWIGKEVHADIRKEFLNEMESITATTKDPHELYGAFLHLLGGARYKETVQPLVDYTPSFKEPILPEPYETTVDGKPTTIPSKAILLLDASSSMLLQADGRLKMDTAKNAVKGFATTIGKESDMSLYVYGHAGTQNQSDKNLSCGTIDEIYPLGEYKEAEFDKAVDEVKASGWTPLAGAIKQARLDHEQTTDDITLYIVSDGAETCDGDPVAEAKAFAELSKDRHVNVIGFQVDQQAESQLKDVAEAGNGSYMAANTIEDFSTGMSKLWLPSDIDLVGLMFEQADAWPEAMAYDKVRKLAGRAKDAMRLESDRFAGAANLLQQEGMIDESVRDELLAIIETHRDQYRAMVDEREESKMQLIKDEVTRIDQKIDDYLERMRKLKEKK</sequence>
<keyword evidence="1" id="KW-0175">Coiled coil</keyword>
<dbReference type="Proteomes" id="UP000321901">
    <property type="component" value="Unassembled WGS sequence"/>
</dbReference>
<feature type="domain" description="VWFA" evidence="4">
    <location>
        <begin position="172"/>
        <end position="363"/>
    </location>
</feature>
<protein>
    <recommendedName>
        <fullName evidence="4">VWFA domain-containing protein</fullName>
    </recommendedName>
</protein>
<evidence type="ECO:0000256" key="1">
    <source>
        <dbReference type="SAM" id="Coils"/>
    </source>
</evidence>
<gene>
    <name evidence="5" type="ORF">SLU01_29080</name>
</gene>
<organism evidence="5 6">
    <name type="scientific">Sporosarcina luteola</name>
    <dbReference type="NCBI Taxonomy" id="582850"/>
    <lineage>
        <taxon>Bacteria</taxon>
        <taxon>Bacillati</taxon>
        <taxon>Bacillota</taxon>
        <taxon>Bacilli</taxon>
        <taxon>Bacillales</taxon>
        <taxon>Caryophanaceae</taxon>
        <taxon>Sporosarcina</taxon>
    </lineage>
</organism>
<proteinExistence type="predicted"/>
<accession>A0A511ZAW2</accession>
<dbReference type="Pfam" id="PF00092">
    <property type="entry name" value="VWA"/>
    <property type="match status" value="1"/>
</dbReference>
<evidence type="ECO:0000256" key="2">
    <source>
        <dbReference type="SAM" id="MobiDB-lite"/>
    </source>
</evidence>
<evidence type="ECO:0000313" key="5">
    <source>
        <dbReference type="EMBL" id="GEN84596.1"/>
    </source>
</evidence>
<dbReference type="OrthoDB" id="9783818at2"/>
<dbReference type="InterPro" id="IPR002035">
    <property type="entry name" value="VWF_A"/>
</dbReference>